<accession>A0ACB0ZK07</accession>
<proteinExistence type="predicted"/>
<organism evidence="1 2">
    <name type="scientific">Meloidogyne enterolobii</name>
    <name type="common">Root-knot nematode worm</name>
    <name type="synonym">Meloidogyne mayaguensis</name>
    <dbReference type="NCBI Taxonomy" id="390850"/>
    <lineage>
        <taxon>Eukaryota</taxon>
        <taxon>Metazoa</taxon>
        <taxon>Ecdysozoa</taxon>
        <taxon>Nematoda</taxon>
        <taxon>Chromadorea</taxon>
        <taxon>Rhabditida</taxon>
        <taxon>Tylenchina</taxon>
        <taxon>Tylenchomorpha</taxon>
        <taxon>Tylenchoidea</taxon>
        <taxon>Meloidogynidae</taxon>
        <taxon>Meloidogyninae</taxon>
        <taxon>Meloidogyne</taxon>
    </lineage>
</organism>
<reference evidence="1" key="1">
    <citation type="submission" date="2023-11" db="EMBL/GenBank/DDBJ databases">
        <authorList>
            <person name="Poullet M."/>
        </authorList>
    </citation>
    <scope>NUCLEOTIDE SEQUENCE</scope>
    <source>
        <strain evidence="1">E1834</strain>
    </source>
</reference>
<comment type="caution">
    <text evidence="1">The sequence shown here is derived from an EMBL/GenBank/DDBJ whole genome shotgun (WGS) entry which is preliminary data.</text>
</comment>
<keyword evidence="2" id="KW-1185">Reference proteome</keyword>
<protein>
    <submittedName>
        <fullName evidence="1">Uncharacterized protein</fullName>
    </submittedName>
</protein>
<evidence type="ECO:0000313" key="2">
    <source>
        <dbReference type="Proteomes" id="UP001497535"/>
    </source>
</evidence>
<dbReference type="Proteomes" id="UP001497535">
    <property type="component" value="Unassembled WGS sequence"/>
</dbReference>
<gene>
    <name evidence="1" type="ORF">MENTE1834_LOCUS26311</name>
</gene>
<name>A0ACB0ZK07_MELEN</name>
<evidence type="ECO:0000313" key="1">
    <source>
        <dbReference type="EMBL" id="CAK5079213.1"/>
    </source>
</evidence>
<dbReference type="EMBL" id="CAVMJV010000037">
    <property type="protein sequence ID" value="CAK5079213.1"/>
    <property type="molecule type" value="Genomic_DNA"/>
</dbReference>
<sequence length="504" mass="55270">MENKIFKNISQTLNVFQLGIGFFFVFLAFNSQGFIEESVLDSFVAQGVVKRHDGYTSLAIIYASFTLLNIAAAPIVGILGTRWALLFGACTYALFQAGFLFLNRFYLFGSSALLGLGAAVIWTAQGKYLALNSQPETAGKHSGLFWALSQACQVCGGIFLLIVFLLHQHSNPEEHFRFASNFAPSTVKLLYAVFTGITVLGALILGLLPLNGENVGNNRRRHGEDSPSPSELLDPIINPISNQPTGEANILDNGNGTDNEPNKILTSILSMIKSTFILAKTSKMLLLSIPFMYTGIVVSFWSSIYPTSIANTELFQLNQGVDPKILLALNAIIQGVGQSSAGLLFGIFGVRTTKILTKSNIVLIGALLQLLAYFAIFASIPGDASLGKTLEVGYLIYPRIWIALLSGFLIGFGDSCWNTQIFSLLISHYSQHQSASAFSLFKFYQSLLTFLAFLYASLLSLYWHLLFLFVGSILALFSFIFVERTSQQTTNNVDISEEQQHDIN</sequence>